<keyword evidence="1" id="KW-0175">Coiled coil</keyword>
<dbReference type="Proteomes" id="UP001442494">
    <property type="component" value="Unassembled WGS sequence"/>
</dbReference>
<keyword evidence="2" id="KW-0067">ATP-binding</keyword>
<evidence type="ECO:0000313" key="3">
    <source>
        <dbReference type="Proteomes" id="UP001442494"/>
    </source>
</evidence>
<name>A0ABV0JU35_9CYAN</name>
<dbReference type="Pfam" id="PF13589">
    <property type="entry name" value="HATPase_c_3"/>
    <property type="match status" value="1"/>
</dbReference>
<keyword evidence="3" id="KW-1185">Reference proteome</keyword>
<dbReference type="GO" id="GO:0005524">
    <property type="term" value="F:ATP binding"/>
    <property type="evidence" value="ECO:0007669"/>
    <property type="project" value="UniProtKB-KW"/>
</dbReference>
<dbReference type="Gene3D" id="3.30.565.10">
    <property type="entry name" value="Histidine kinase-like ATPase, C-terminal domain"/>
    <property type="match status" value="1"/>
</dbReference>
<dbReference type="EMBL" id="JAMPKK010000038">
    <property type="protein sequence ID" value="MEP0866167.1"/>
    <property type="molecule type" value="Genomic_DNA"/>
</dbReference>
<gene>
    <name evidence="2" type="ORF">NDI37_17025</name>
</gene>
<accession>A0ABV0JU35</accession>
<dbReference type="InterPro" id="IPR036890">
    <property type="entry name" value="HATPase_C_sf"/>
</dbReference>
<protein>
    <submittedName>
        <fullName evidence="2">ATP-binding protein</fullName>
    </submittedName>
</protein>
<keyword evidence="2" id="KW-0547">Nucleotide-binding</keyword>
<evidence type="ECO:0000256" key="1">
    <source>
        <dbReference type="SAM" id="Coils"/>
    </source>
</evidence>
<dbReference type="SUPFAM" id="SSF55874">
    <property type="entry name" value="ATPase domain of HSP90 chaperone/DNA topoisomerase II/histidine kinase"/>
    <property type="match status" value="1"/>
</dbReference>
<sequence length="654" mass="74539">MAQYPDIDYRHVLSELSVNRKDPCEVIRELISNSYDAQSSRIEIYPLLKDKGFIYFDNGTGLSEETEINGITPYKAFFSIGKSTKIQGNSIGYKCQGSKLCFASKKITLITRCSNEGYWRSISIDNPKDNLSQQYDIQSQADNSPWQTLRNLFSRPNAQTITILEHLSGRFFQNGFSSGAMIIVQGLEVEKFSDYYDSGDDGIKEWSYLKHYIRFNTRHGDMRCLRPNETGFSDAKFQSLKQSPGYNDQCELYLWTKGSLKKIEAGYPYLEKPDELDKLQLKSPAQLSRLNDGRFSARGAMTFQFEGINYCLALAIDGNRRAHEKYQELGRKGDKKSGIRLIDQRGTFICSEGVKICNYNEIFEHSKLEDYAVLGTSNAESHYILMINGSFDVVTNRNSLTEAALRILQDDSFIEKIKQFFDAAMNQVNVFRELIERLNKDNQDAKLEAYTKKLNVLKEGIQDRPRFKVADIEQLQGKWLVEPGIGEESWVGALYTMFAHLVTADSEYAPLWLCPRTFSSMGIDSIAVSIGENSLATKVHKALEYKYNLSPSDEFNHPLILTDQIVCWEMPTPKENAQIEDSYNYYGYISLPEELNGIGYEIIKIQSRTGEFHGGNIKVISLKNLLNKTFSCQWETPPPKVTDFKKGKGAKKSK</sequence>
<reference evidence="2 3" key="1">
    <citation type="submission" date="2022-04" db="EMBL/GenBank/DDBJ databases">
        <title>Positive selection, recombination, and allopatry shape intraspecific diversity of widespread and dominant cyanobacteria.</title>
        <authorList>
            <person name="Wei J."/>
            <person name="Shu W."/>
            <person name="Hu C."/>
        </authorList>
    </citation>
    <scope>NUCLEOTIDE SEQUENCE [LARGE SCALE GENOMIC DNA]</scope>
    <source>
        <strain evidence="2 3">GB2-A5</strain>
    </source>
</reference>
<comment type="caution">
    <text evidence="2">The sequence shown here is derived from an EMBL/GenBank/DDBJ whole genome shotgun (WGS) entry which is preliminary data.</text>
</comment>
<proteinExistence type="predicted"/>
<organism evidence="2 3">
    <name type="scientific">Funiculus sociatus GB2-A5</name>
    <dbReference type="NCBI Taxonomy" id="2933946"/>
    <lineage>
        <taxon>Bacteria</taxon>
        <taxon>Bacillati</taxon>
        <taxon>Cyanobacteriota</taxon>
        <taxon>Cyanophyceae</taxon>
        <taxon>Coleofasciculales</taxon>
        <taxon>Coleofasciculaceae</taxon>
        <taxon>Funiculus</taxon>
    </lineage>
</organism>
<feature type="coiled-coil region" evidence="1">
    <location>
        <begin position="421"/>
        <end position="448"/>
    </location>
</feature>
<evidence type="ECO:0000313" key="2">
    <source>
        <dbReference type="EMBL" id="MEP0866167.1"/>
    </source>
</evidence>